<dbReference type="Gene3D" id="3.30.870.10">
    <property type="entry name" value="Endonuclease Chain A"/>
    <property type="match status" value="2"/>
</dbReference>
<feature type="domain" description="PLD phosphodiesterase" evidence="1">
    <location>
        <begin position="143"/>
        <end position="170"/>
    </location>
</feature>
<dbReference type="EMBL" id="DPIY01000012">
    <property type="protein sequence ID" value="HCT59005.1"/>
    <property type="molecule type" value="Genomic_DNA"/>
</dbReference>
<organism evidence="2 3">
    <name type="scientific">Gemmatimonas aurantiaca</name>
    <dbReference type="NCBI Taxonomy" id="173480"/>
    <lineage>
        <taxon>Bacteria</taxon>
        <taxon>Pseudomonadati</taxon>
        <taxon>Gemmatimonadota</taxon>
        <taxon>Gemmatimonadia</taxon>
        <taxon>Gemmatimonadales</taxon>
        <taxon>Gemmatimonadaceae</taxon>
        <taxon>Gemmatimonas</taxon>
    </lineage>
</organism>
<comment type="caution">
    <text evidence="2">The sequence shown here is derived from an EMBL/GenBank/DDBJ whole genome shotgun (WGS) entry which is preliminary data.</text>
</comment>
<accession>A0A3D4VD40</accession>
<name>A0A3D4VD40_9BACT</name>
<dbReference type="InterPro" id="IPR001736">
    <property type="entry name" value="PLipase_D/transphosphatidylase"/>
</dbReference>
<dbReference type="AlphaFoldDB" id="A0A3D4VD40"/>
<proteinExistence type="predicted"/>
<sequence>MTDALIPRELRAWRAWGVARRLEHGARAPEFRALVRRIDGGPMHVCPPVELLPDGEQAFARMREAIDAAREEVLLETYILRDDQLGASVRAALLAAAARGVRVCVLADAVGSMATADDFWQSLEAGGVQVRLFHRVWHRPLEALRRDHRKLLVVDRHMAFTGGMNIGEEYGSSVARRRRVGRDGWKEAWRDTFVALHGTVTEELAAVFAEGWDRAGGPDLPGLEYVSWADGIVHPPAGWRGRMMPRALQSRWKLQRGHHRDRVRGRRVRRAAPLAEGDAPAVIVMDPRPGRGQREMLTVLSALTGAARERLWITTPYFAPPSRALRLLAAAAQRGVDVRLLLPGEQTDVPIIRHAAHGAYHMLLSRGVRIFEYDRAMLHAKTLVVDSHVGLVGSSNLDFRSFWLNAECNVLIFDDTFGDALDHSFLDDLSGSTEITLDVWRRRGMMHRVLDRLARGLRWAL</sequence>
<evidence type="ECO:0000313" key="2">
    <source>
        <dbReference type="EMBL" id="HCT59005.1"/>
    </source>
</evidence>
<dbReference type="OMA" id="WLNFEVT"/>
<protein>
    <submittedName>
        <fullName evidence="2">Cardiolipin synthase B</fullName>
    </submittedName>
</protein>
<dbReference type="GO" id="GO:0032049">
    <property type="term" value="P:cardiolipin biosynthetic process"/>
    <property type="evidence" value="ECO:0007669"/>
    <property type="project" value="UniProtKB-ARBA"/>
</dbReference>
<evidence type="ECO:0000259" key="1">
    <source>
        <dbReference type="PROSITE" id="PS50035"/>
    </source>
</evidence>
<evidence type="ECO:0000313" key="3">
    <source>
        <dbReference type="Proteomes" id="UP000264071"/>
    </source>
</evidence>
<dbReference type="PROSITE" id="PS50035">
    <property type="entry name" value="PLD"/>
    <property type="match status" value="2"/>
</dbReference>
<dbReference type="PANTHER" id="PTHR21248:SF23">
    <property type="entry name" value="CARDIOLIPIN SYNTHASE B"/>
    <property type="match status" value="1"/>
</dbReference>
<reference evidence="2 3" key="1">
    <citation type="journal article" date="2018" name="Nat. Biotechnol.">
        <title>A standardized bacterial taxonomy based on genome phylogeny substantially revises the tree of life.</title>
        <authorList>
            <person name="Parks D.H."/>
            <person name="Chuvochina M."/>
            <person name="Waite D.W."/>
            <person name="Rinke C."/>
            <person name="Skarshewski A."/>
            <person name="Chaumeil P.A."/>
            <person name="Hugenholtz P."/>
        </authorList>
    </citation>
    <scope>NUCLEOTIDE SEQUENCE [LARGE SCALE GENOMIC DNA]</scope>
    <source>
        <strain evidence="2">UBA8844</strain>
    </source>
</reference>
<dbReference type="CDD" id="cd09110">
    <property type="entry name" value="PLDc_CLS_1"/>
    <property type="match status" value="1"/>
</dbReference>
<dbReference type="InterPro" id="IPR025202">
    <property type="entry name" value="PLD-like_dom"/>
</dbReference>
<dbReference type="SMART" id="SM00155">
    <property type="entry name" value="PLDc"/>
    <property type="match status" value="2"/>
</dbReference>
<feature type="domain" description="PLD phosphodiesterase" evidence="1">
    <location>
        <begin position="374"/>
        <end position="401"/>
    </location>
</feature>
<dbReference type="GO" id="GO:0016020">
    <property type="term" value="C:membrane"/>
    <property type="evidence" value="ECO:0007669"/>
    <property type="project" value="TreeGrafter"/>
</dbReference>
<dbReference type="SUPFAM" id="SSF56024">
    <property type="entry name" value="Phospholipase D/nuclease"/>
    <property type="match status" value="2"/>
</dbReference>
<dbReference type="GO" id="GO:0008808">
    <property type="term" value="F:cardiolipin synthase activity"/>
    <property type="evidence" value="ECO:0007669"/>
    <property type="project" value="TreeGrafter"/>
</dbReference>
<dbReference type="PANTHER" id="PTHR21248">
    <property type="entry name" value="CARDIOLIPIN SYNTHASE"/>
    <property type="match status" value="1"/>
</dbReference>
<gene>
    <name evidence="2" type="ORF">DGD08_17530</name>
</gene>
<dbReference type="Pfam" id="PF13091">
    <property type="entry name" value="PLDc_2"/>
    <property type="match status" value="2"/>
</dbReference>
<dbReference type="Proteomes" id="UP000264071">
    <property type="component" value="Unassembled WGS sequence"/>
</dbReference>
<dbReference type="CDD" id="cd09159">
    <property type="entry name" value="PLDc_ybhO_like_2"/>
    <property type="match status" value="1"/>
</dbReference>